<organism evidence="1 2">
    <name type="scientific">Periconia macrospinosa</name>
    <dbReference type="NCBI Taxonomy" id="97972"/>
    <lineage>
        <taxon>Eukaryota</taxon>
        <taxon>Fungi</taxon>
        <taxon>Dikarya</taxon>
        <taxon>Ascomycota</taxon>
        <taxon>Pezizomycotina</taxon>
        <taxon>Dothideomycetes</taxon>
        <taxon>Pleosporomycetidae</taxon>
        <taxon>Pleosporales</taxon>
        <taxon>Massarineae</taxon>
        <taxon>Periconiaceae</taxon>
        <taxon>Periconia</taxon>
    </lineage>
</organism>
<accession>A0A2V1CWL5</accession>
<dbReference type="EMBL" id="KZ806694">
    <property type="protein sequence ID" value="PVH90117.1"/>
    <property type="molecule type" value="Genomic_DNA"/>
</dbReference>
<evidence type="ECO:0000313" key="2">
    <source>
        <dbReference type="Proteomes" id="UP000244855"/>
    </source>
</evidence>
<name>A0A2V1CWL5_9PLEO</name>
<sequence length="209" mass="24850">MLASLWSFFASERELPPTPPSVKITGVRIPADDGFLFHVPDLRAYWNTELSWRRRDILRLDLLEHDGIPRSHHLRQRHDLKNVLFSQPKSHEQLFRLRQRYLLDQQYHVLPQQYVSCTGTYYVYYSYNQDALPKNQFVPAWICDNGDGLHYQHQHHGDVFLVKMAPHEYEYDKGGYGQNRWAAYEDVIPLFLDLLAEGPGHQERRVYHF</sequence>
<gene>
    <name evidence="1" type="ORF">DM02DRAFT_82963</name>
</gene>
<protein>
    <submittedName>
        <fullName evidence="1">Uncharacterized protein</fullName>
    </submittedName>
</protein>
<dbReference type="Proteomes" id="UP000244855">
    <property type="component" value="Unassembled WGS sequence"/>
</dbReference>
<evidence type="ECO:0000313" key="1">
    <source>
        <dbReference type="EMBL" id="PVH90117.1"/>
    </source>
</evidence>
<dbReference type="AlphaFoldDB" id="A0A2V1CWL5"/>
<reference evidence="1 2" key="1">
    <citation type="journal article" date="2018" name="Sci. Rep.">
        <title>Comparative genomics provides insights into the lifestyle and reveals functional heterogeneity of dark septate endophytic fungi.</title>
        <authorList>
            <person name="Knapp D.G."/>
            <person name="Nemeth J.B."/>
            <person name="Barry K."/>
            <person name="Hainaut M."/>
            <person name="Henrissat B."/>
            <person name="Johnson J."/>
            <person name="Kuo A."/>
            <person name="Lim J.H.P."/>
            <person name="Lipzen A."/>
            <person name="Nolan M."/>
            <person name="Ohm R.A."/>
            <person name="Tamas L."/>
            <person name="Grigoriev I.V."/>
            <person name="Spatafora J.W."/>
            <person name="Nagy L.G."/>
            <person name="Kovacs G.M."/>
        </authorList>
    </citation>
    <scope>NUCLEOTIDE SEQUENCE [LARGE SCALE GENOMIC DNA]</scope>
    <source>
        <strain evidence="1 2">DSE2036</strain>
    </source>
</reference>
<proteinExistence type="predicted"/>
<dbReference type="OrthoDB" id="3480872at2759"/>
<keyword evidence="2" id="KW-1185">Reference proteome</keyword>